<dbReference type="STRING" id="572480.Arnit_1413"/>
<dbReference type="eggNOG" id="ENOG50319B6">
    <property type="taxonomic scope" value="Bacteria"/>
</dbReference>
<dbReference type="KEGG" id="ant:Arnit_1413"/>
<proteinExistence type="predicted"/>
<organism evidence="2 3">
    <name type="scientific">Arcobacter nitrofigilis (strain ATCC 33309 / DSM 7299 / CCUG 15893 / LMG 7604 / NCTC 12251 / CI)</name>
    <name type="common">Campylobacter nitrofigilis</name>
    <dbReference type="NCBI Taxonomy" id="572480"/>
    <lineage>
        <taxon>Bacteria</taxon>
        <taxon>Pseudomonadati</taxon>
        <taxon>Campylobacterota</taxon>
        <taxon>Epsilonproteobacteria</taxon>
        <taxon>Campylobacterales</taxon>
        <taxon>Arcobacteraceae</taxon>
        <taxon>Arcobacter</taxon>
    </lineage>
</organism>
<feature type="transmembrane region" description="Helical" evidence="1">
    <location>
        <begin position="151"/>
        <end position="175"/>
    </location>
</feature>
<evidence type="ECO:0000256" key="1">
    <source>
        <dbReference type="SAM" id="Phobius"/>
    </source>
</evidence>
<reference evidence="2 3" key="1">
    <citation type="journal article" date="2010" name="Stand. Genomic Sci.">
        <title>Complete genome sequence of Arcobacter nitrofigilis type strain (CI).</title>
        <authorList>
            <person name="Pati A."/>
            <person name="Gronow S."/>
            <person name="Lapidus A."/>
            <person name="Copeland A."/>
            <person name="Glavina Del Rio T."/>
            <person name="Nolan M."/>
            <person name="Lucas S."/>
            <person name="Tice H."/>
            <person name="Cheng J.F."/>
            <person name="Han C."/>
            <person name="Chertkov O."/>
            <person name="Bruce D."/>
            <person name="Tapia R."/>
            <person name="Goodwin L."/>
            <person name="Pitluck S."/>
            <person name="Liolios K."/>
            <person name="Ivanova N."/>
            <person name="Mavromatis K."/>
            <person name="Chen A."/>
            <person name="Palaniappan K."/>
            <person name="Land M."/>
            <person name="Hauser L."/>
            <person name="Chang Y.J."/>
            <person name="Jeffries C.D."/>
            <person name="Detter J.C."/>
            <person name="Rohde M."/>
            <person name="Goker M."/>
            <person name="Bristow J."/>
            <person name="Eisen J.A."/>
            <person name="Markowitz V."/>
            <person name="Hugenholtz P."/>
            <person name="Klenk H.P."/>
            <person name="Kyrpides N.C."/>
        </authorList>
    </citation>
    <scope>NUCLEOTIDE SEQUENCE [LARGE SCALE GENOMIC DNA]</scope>
    <source>
        <strain evidence="3">ATCC 33309 / DSM 7299 / CCUG 15893 / LMG 7604 / NCTC 12251 / CI</strain>
    </source>
</reference>
<keyword evidence="1" id="KW-1133">Transmembrane helix</keyword>
<feature type="transmembrane region" description="Helical" evidence="1">
    <location>
        <begin position="9"/>
        <end position="29"/>
    </location>
</feature>
<keyword evidence="1" id="KW-0472">Membrane</keyword>
<name>D5V5D6_ARCNC</name>
<gene>
    <name evidence="2" type="ordered locus">Arnit_1413</name>
</gene>
<protein>
    <submittedName>
        <fullName evidence="2">Uncharacterized protein</fullName>
    </submittedName>
</protein>
<evidence type="ECO:0000313" key="2">
    <source>
        <dbReference type="EMBL" id="ADG93071.1"/>
    </source>
</evidence>
<dbReference type="EMBL" id="CP001999">
    <property type="protein sequence ID" value="ADG93071.1"/>
    <property type="molecule type" value="Genomic_DNA"/>
</dbReference>
<dbReference type="AlphaFoldDB" id="D5V5D6"/>
<evidence type="ECO:0000313" key="3">
    <source>
        <dbReference type="Proteomes" id="UP000000939"/>
    </source>
</evidence>
<keyword evidence="3" id="KW-1185">Reference proteome</keyword>
<accession>D5V5D6</accession>
<keyword evidence="1" id="KW-0812">Transmembrane</keyword>
<dbReference type="Proteomes" id="UP000000939">
    <property type="component" value="Chromosome"/>
</dbReference>
<sequence length="176" mass="20632">MIIKKFAKLFFIIDFIVIVFCILSNNYIWLFNTQVAFISSMFISLATFLSYKRNVSKRLENVDYDAELSNDRDEIDKIDDPYDLYDEQEINQQKEFTALEIKNIIKEEKSKVKQNTFKNTIYSSTSFISIYRILGYVVLIFGFFILNNNGIFHVVSYLAGLFIVPLAMLCSKFILK</sequence>
<feature type="transmembrane region" description="Helical" evidence="1">
    <location>
        <begin position="121"/>
        <end position="145"/>
    </location>
</feature>
<feature type="transmembrane region" description="Helical" evidence="1">
    <location>
        <begin position="35"/>
        <end position="51"/>
    </location>
</feature>
<dbReference type="HOGENOM" id="CLU_130260_0_0_7"/>